<name>A0A9X7E107_BACCE</name>
<reference evidence="7 8" key="1">
    <citation type="submission" date="2017-09" db="EMBL/GenBank/DDBJ databases">
        <title>Large-scale bioinformatics analysis of Bacillus genomes uncovers conserved roles of natural products in bacterial physiology.</title>
        <authorList>
            <consortium name="Agbiome Team Llc"/>
            <person name="Bleich R.M."/>
            <person name="Grubbs K.J."/>
            <person name="Santa Maria K.C."/>
            <person name="Allen S.E."/>
            <person name="Farag S."/>
            <person name="Shank E.A."/>
            <person name="Bowers A."/>
        </authorList>
    </citation>
    <scope>NUCLEOTIDE SEQUENCE [LARGE SCALE GENOMIC DNA]</scope>
    <source>
        <strain evidence="7 8">AFS029792</strain>
    </source>
</reference>
<dbReference type="GO" id="GO:0030435">
    <property type="term" value="P:sporulation resulting in formation of a cellular spore"/>
    <property type="evidence" value="ECO:0007669"/>
    <property type="project" value="UniProtKB-KW"/>
</dbReference>
<dbReference type="InterPro" id="IPR036716">
    <property type="entry name" value="Pest_crys_N_sf"/>
</dbReference>
<dbReference type="GO" id="GO:0090729">
    <property type="term" value="F:toxin activity"/>
    <property type="evidence" value="ECO:0007669"/>
    <property type="project" value="UniProtKB-KW"/>
</dbReference>
<dbReference type="AlphaFoldDB" id="A0A9X7E107"/>
<evidence type="ECO:0000256" key="6">
    <source>
        <dbReference type="SAM" id="Phobius"/>
    </source>
</evidence>
<keyword evidence="6" id="KW-0812">Transmembrane</keyword>
<comment type="caution">
    <text evidence="7">The sequence shown here is derived from an EMBL/GenBank/DDBJ whole genome shotgun (WGS) entry which is preliminary data.</text>
</comment>
<evidence type="ECO:0000256" key="4">
    <source>
        <dbReference type="ARBA" id="ARBA00023026"/>
    </source>
</evidence>
<keyword evidence="6" id="KW-1133">Transmembrane helix</keyword>
<evidence type="ECO:0000256" key="1">
    <source>
        <dbReference type="ARBA" id="ARBA00007819"/>
    </source>
</evidence>
<keyword evidence="2" id="KW-0800">Toxin</keyword>
<evidence type="ECO:0000313" key="8">
    <source>
        <dbReference type="Proteomes" id="UP000225135"/>
    </source>
</evidence>
<sequence length="132" mass="14973">MNPYQNKDKYKILDTSPNHANISNRYPFAQNPNVMKNNNYKDWLNEGEGIIPFFIGSAIGSLFSILGEHVSFLRTPSVFGGIGFLQTFLDIITNFGVINLTINDVQLLIQQAIDQETRTRANNRFNAIISNY</sequence>
<keyword evidence="4" id="KW-0843">Virulence</keyword>
<proteinExistence type="inferred from homology"/>
<evidence type="ECO:0000256" key="3">
    <source>
        <dbReference type="ARBA" id="ARBA00022969"/>
    </source>
</evidence>
<evidence type="ECO:0000256" key="5">
    <source>
        <dbReference type="ARBA" id="ARBA00029653"/>
    </source>
</evidence>
<evidence type="ECO:0000313" key="7">
    <source>
        <dbReference type="EMBL" id="PHG74561.1"/>
    </source>
</evidence>
<dbReference type="SUPFAM" id="SSF56849">
    <property type="entry name" value="delta-Endotoxin (insectocide), N-terminal domain"/>
    <property type="match status" value="1"/>
</dbReference>
<dbReference type="EMBL" id="NUUR01000127">
    <property type="protein sequence ID" value="PHG74561.1"/>
    <property type="molecule type" value="Genomic_DNA"/>
</dbReference>
<dbReference type="Proteomes" id="UP000225135">
    <property type="component" value="Unassembled WGS sequence"/>
</dbReference>
<keyword evidence="3" id="KW-0749">Sporulation</keyword>
<dbReference type="RefSeq" id="WP_016083934.1">
    <property type="nucleotide sequence ID" value="NZ_NUQH01000049.1"/>
</dbReference>
<accession>A0A9X7E107</accession>
<evidence type="ECO:0000256" key="2">
    <source>
        <dbReference type="ARBA" id="ARBA00022656"/>
    </source>
</evidence>
<gene>
    <name evidence="7" type="ORF">COI69_29850</name>
</gene>
<protein>
    <recommendedName>
        <fullName evidence="5">Crystaline entomocidal protoxin</fullName>
    </recommendedName>
</protein>
<dbReference type="Gene3D" id="1.20.190.10">
    <property type="entry name" value="Pesticidal crystal protein, N-terminal domain"/>
    <property type="match status" value="1"/>
</dbReference>
<organism evidence="7 8">
    <name type="scientific">Bacillus cereus</name>
    <dbReference type="NCBI Taxonomy" id="1396"/>
    <lineage>
        <taxon>Bacteria</taxon>
        <taxon>Bacillati</taxon>
        <taxon>Bacillota</taxon>
        <taxon>Bacilli</taxon>
        <taxon>Bacillales</taxon>
        <taxon>Bacillaceae</taxon>
        <taxon>Bacillus</taxon>
        <taxon>Bacillus cereus group</taxon>
    </lineage>
</organism>
<feature type="transmembrane region" description="Helical" evidence="6">
    <location>
        <begin position="49"/>
        <end position="67"/>
    </location>
</feature>
<keyword evidence="6" id="KW-0472">Membrane</keyword>
<comment type="similarity">
    <text evidence="1">Belongs to the delta endotoxin family.</text>
</comment>